<dbReference type="Proteomes" id="UP000093561">
    <property type="component" value="Unassembled WGS sequence"/>
</dbReference>
<accession>A0AAF5PJM9</accession>
<feature type="transmembrane region" description="Helical" evidence="1">
    <location>
        <begin position="32"/>
        <end position="57"/>
    </location>
</feature>
<reference evidence="2" key="1">
    <citation type="submission" date="2015-03" db="EMBL/GenBank/DDBJ databases">
        <title>Wuchereria bancrofti Genome Sequencing Papua New Guinea Strain.</title>
        <authorList>
            <person name="Small S.T."/>
            <person name="Serre D."/>
            <person name="Zimmerman P.A."/>
        </authorList>
    </citation>
    <scope>NUCLEOTIDE SEQUENCE [LARGE SCALE GENOMIC DNA]</scope>
    <source>
        <strain evidence="2">pt0022</strain>
    </source>
</reference>
<keyword evidence="1" id="KW-0812">Transmembrane</keyword>
<dbReference type="WBParaSite" id="mrna-Wban_01662">
    <property type="protein sequence ID" value="mrna-Wban_01662"/>
    <property type="gene ID" value="Wban_01662"/>
</dbReference>
<feature type="transmembrane region" description="Helical" evidence="1">
    <location>
        <begin position="6"/>
        <end position="25"/>
    </location>
</feature>
<dbReference type="AlphaFoldDB" id="A0AAF5PJM9"/>
<organism evidence="2 3">
    <name type="scientific">Wuchereria bancrofti</name>
    <dbReference type="NCBI Taxonomy" id="6293"/>
    <lineage>
        <taxon>Eukaryota</taxon>
        <taxon>Metazoa</taxon>
        <taxon>Ecdysozoa</taxon>
        <taxon>Nematoda</taxon>
        <taxon>Chromadorea</taxon>
        <taxon>Rhabditida</taxon>
        <taxon>Spirurina</taxon>
        <taxon>Spiruromorpha</taxon>
        <taxon>Filarioidea</taxon>
        <taxon>Onchocercidae</taxon>
        <taxon>Wuchereria</taxon>
    </lineage>
</organism>
<protein>
    <submittedName>
        <fullName evidence="3">Uncharacterized protein</fullName>
    </submittedName>
</protein>
<sequence length="119" mass="13180">MITNQLSRFIAGCIVVNAIFIGIATKYSGEDISFLILSIKIGVPLFISEAVLMITLYPDETFDALIGNREFFRETFESESEHLFASTNTAHAIHSHGDISGNNLNDNNLRRRISISTAT</sequence>
<evidence type="ECO:0000313" key="2">
    <source>
        <dbReference type="Proteomes" id="UP000093561"/>
    </source>
</evidence>
<proteinExistence type="predicted"/>
<evidence type="ECO:0000313" key="3">
    <source>
        <dbReference type="WBParaSite" id="mrna-Wban_01662"/>
    </source>
</evidence>
<keyword evidence="1" id="KW-1133">Transmembrane helix</keyword>
<evidence type="ECO:0000256" key="1">
    <source>
        <dbReference type="SAM" id="Phobius"/>
    </source>
</evidence>
<reference evidence="3" key="3">
    <citation type="submission" date="2024-02" db="UniProtKB">
        <authorList>
            <consortium name="WormBaseParasite"/>
        </authorList>
    </citation>
    <scope>IDENTIFICATION</scope>
    <source>
        <strain evidence="3">pt0022</strain>
    </source>
</reference>
<reference evidence="2" key="2">
    <citation type="journal article" date="2016" name="Mol. Ecol.">
        <title>Population genomics of the filarial nematode parasite Wuchereria bancrofti from mosquitoes.</title>
        <authorList>
            <person name="Small S.T."/>
            <person name="Reimer L.J."/>
            <person name="Tisch D.J."/>
            <person name="King C.L."/>
            <person name="Christensen B.M."/>
            <person name="Siba P.M."/>
            <person name="Kazura J.W."/>
            <person name="Serre D."/>
            <person name="Zimmerman P.A."/>
        </authorList>
    </citation>
    <scope>NUCLEOTIDE SEQUENCE</scope>
    <source>
        <strain evidence="2">pt0022</strain>
    </source>
</reference>
<name>A0AAF5PJM9_WUCBA</name>
<keyword evidence="1" id="KW-0472">Membrane</keyword>